<organism evidence="3 4">
    <name type="scientific">Merluccius polli</name>
    <name type="common">Benguela hake</name>
    <name type="synonym">Merluccius cadenati</name>
    <dbReference type="NCBI Taxonomy" id="89951"/>
    <lineage>
        <taxon>Eukaryota</taxon>
        <taxon>Metazoa</taxon>
        <taxon>Chordata</taxon>
        <taxon>Craniata</taxon>
        <taxon>Vertebrata</taxon>
        <taxon>Euteleostomi</taxon>
        <taxon>Actinopterygii</taxon>
        <taxon>Neopterygii</taxon>
        <taxon>Teleostei</taxon>
        <taxon>Neoteleostei</taxon>
        <taxon>Acanthomorphata</taxon>
        <taxon>Zeiogadaria</taxon>
        <taxon>Gadariae</taxon>
        <taxon>Gadiformes</taxon>
        <taxon>Gadoidei</taxon>
        <taxon>Merlucciidae</taxon>
        <taxon>Merluccius</taxon>
    </lineage>
</organism>
<reference evidence="3" key="1">
    <citation type="journal article" date="2023" name="Front. Mar. Sci.">
        <title>A new Merluccius polli reference genome to investigate the effects of global change in West African waters.</title>
        <authorList>
            <person name="Mateo J.L."/>
            <person name="Blanco-Fernandez C."/>
            <person name="Garcia-Vazquez E."/>
            <person name="Machado-Schiaffino G."/>
        </authorList>
    </citation>
    <scope>NUCLEOTIDE SEQUENCE</scope>
    <source>
        <strain evidence="3">C29</strain>
        <tissue evidence="3">Fin</tissue>
    </source>
</reference>
<feature type="region of interest" description="Disordered" evidence="2">
    <location>
        <begin position="428"/>
        <end position="454"/>
    </location>
</feature>
<feature type="region of interest" description="Disordered" evidence="2">
    <location>
        <begin position="301"/>
        <end position="341"/>
    </location>
</feature>
<sequence>MESGANLSRTERQPGPPALPVKQRRSFYSDSSGVELDWEGGALLSPVDPRQQNQPYADVFSEPAHCHAAQCPIHRGDGSSCCSEDAVFFSECNPPPPVPRKKLVRTMSLPEGCDPPPPPPGPRRARPPRPPSHHHHHHHHHAAPGCMDNPLYMLTPPPPLEGAISPELSFDSPDEELLPYLLCGAVGVSRCVAQRQLLFLRSAARSVMEGADLLLPPPPPGEEAAGGGGGAAPYAPEDFQLCDGCEPRRIGDHVYYELRCARFPNKVLGARVYKSDNHFYTPQPPPHVNLQQVLVHFSPSGTAEAPQVPAGTRASPPDRRPSRRPLGGGNESAERRLVSPHSNSVTVTGLLERGHCVSVERDLPRATLEDLIRCRCAVPTSDPALYAKQLCLVLLQVVTGLQQLCSNRVMYKKLRPCDVFLVWPGRAPTESDRAESGLKEQDGGGGGDEGSSDKAAVQMNWEKLGAPRVVLSNPPYRAPSKNHIMASTNAQIGGLIQRGLDPGESLPSVTQCSFLKSNGDPYTERLLDLAAWLQDESAGLQLSDTKTILQAVLWGPRAQLFTFMSGMDGWLTAKRTLLVLKMAERGVLQDGPPMDWEDCLCLQYFASCGGEDLRSVSE</sequence>
<comment type="caution">
    <text evidence="3">The sequence shown here is derived from an EMBL/GenBank/DDBJ whole genome shotgun (WGS) entry which is preliminary data.</text>
</comment>
<evidence type="ECO:0000313" key="3">
    <source>
        <dbReference type="EMBL" id="KAK0148483.1"/>
    </source>
</evidence>
<keyword evidence="3" id="KW-0418">Kinase</keyword>
<dbReference type="InterPro" id="IPR051511">
    <property type="entry name" value="MitoQC_Scaffold_Kinases"/>
</dbReference>
<evidence type="ECO:0000256" key="1">
    <source>
        <dbReference type="ARBA" id="ARBA00038349"/>
    </source>
</evidence>
<dbReference type="Proteomes" id="UP001174136">
    <property type="component" value="Unassembled WGS sequence"/>
</dbReference>
<feature type="compositionally biased region" description="Basic and acidic residues" evidence="2">
    <location>
        <begin position="429"/>
        <end position="442"/>
    </location>
</feature>
<evidence type="ECO:0000256" key="2">
    <source>
        <dbReference type="SAM" id="MobiDB-lite"/>
    </source>
</evidence>
<dbReference type="GO" id="GO:0004672">
    <property type="term" value="F:protein kinase activity"/>
    <property type="evidence" value="ECO:0007669"/>
    <property type="project" value="TreeGrafter"/>
</dbReference>
<proteinExistence type="inferred from homology"/>
<keyword evidence="4" id="KW-1185">Reference proteome</keyword>
<dbReference type="PANTHER" id="PTHR22972">
    <property type="entry name" value="SERINE/THREONINE PROTEIN KINASE"/>
    <property type="match status" value="1"/>
</dbReference>
<comment type="similarity">
    <text evidence="1">Belongs to the protein kinase superfamily.</text>
</comment>
<keyword evidence="3" id="KW-0808">Transferase</keyword>
<dbReference type="PANTHER" id="PTHR22972:SF5">
    <property type="entry name" value="INACTIVE TYROSINE-PROTEIN KINASE PEAK1"/>
    <property type="match status" value="1"/>
</dbReference>
<feature type="region of interest" description="Disordered" evidence="2">
    <location>
        <begin position="1"/>
        <end position="32"/>
    </location>
</feature>
<dbReference type="EMBL" id="JAOPHQ010002017">
    <property type="protein sequence ID" value="KAK0148483.1"/>
    <property type="molecule type" value="Genomic_DNA"/>
</dbReference>
<feature type="compositionally biased region" description="Pro residues" evidence="2">
    <location>
        <begin position="113"/>
        <end position="122"/>
    </location>
</feature>
<feature type="region of interest" description="Disordered" evidence="2">
    <location>
        <begin position="107"/>
        <end position="143"/>
    </location>
</feature>
<evidence type="ECO:0000313" key="4">
    <source>
        <dbReference type="Proteomes" id="UP001174136"/>
    </source>
</evidence>
<dbReference type="AlphaFoldDB" id="A0AA47MXG0"/>
<accession>A0AA47MXG0</accession>
<protein>
    <submittedName>
        <fullName evidence="3">Inactive tyrosine-protein kinase PEAK1</fullName>
    </submittedName>
</protein>
<feature type="compositionally biased region" description="Basic residues" evidence="2">
    <location>
        <begin position="123"/>
        <end position="142"/>
    </location>
</feature>
<gene>
    <name evidence="3" type="primary">Peak1_0</name>
    <name evidence="3" type="ORF">N1851_011187</name>
</gene>
<name>A0AA47MXG0_MERPO</name>